<dbReference type="EnsemblPlants" id="TuG1812G0500002723.01.T01">
    <property type="protein sequence ID" value="TuG1812G0500002723.01.T01.cds340187"/>
    <property type="gene ID" value="TuG1812G0500002723.01"/>
</dbReference>
<feature type="compositionally biased region" description="Basic and acidic residues" evidence="1">
    <location>
        <begin position="67"/>
        <end position="80"/>
    </location>
</feature>
<feature type="compositionally biased region" description="Basic residues" evidence="1">
    <location>
        <begin position="86"/>
        <end position="107"/>
    </location>
</feature>
<dbReference type="AlphaFoldDB" id="A0A8R7UIW4"/>
<evidence type="ECO:0000313" key="2">
    <source>
        <dbReference type="EnsemblPlants" id="TuG1812G0500002723.01.T01.cds340187"/>
    </source>
</evidence>
<reference evidence="2" key="2">
    <citation type="submission" date="2018-03" db="EMBL/GenBank/DDBJ databases">
        <title>The Triticum urartu genome reveals the dynamic nature of wheat genome evolution.</title>
        <authorList>
            <person name="Ling H."/>
            <person name="Ma B."/>
            <person name="Shi X."/>
            <person name="Liu H."/>
            <person name="Dong L."/>
            <person name="Sun H."/>
            <person name="Cao Y."/>
            <person name="Gao Q."/>
            <person name="Zheng S."/>
            <person name="Li Y."/>
            <person name="Yu Y."/>
            <person name="Du H."/>
            <person name="Qi M."/>
            <person name="Li Y."/>
            <person name="Yu H."/>
            <person name="Cui Y."/>
            <person name="Wang N."/>
            <person name="Chen C."/>
            <person name="Wu H."/>
            <person name="Zhao Y."/>
            <person name="Zhang J."/>
            <person name="Li Y."/>
            <person name="Zhou W."/>
            <person name="Zhang B."/>
            <person name="Hu W."/>
            <person name="Eijk M."/>
            <person name="Tang J."/>
            <person name="Witsenboer H."/>
            <person name="Zhao S."/>
            <person name="Li Z."/>
            <person name="Zhang A."/>
            <person name="Wang D."/>
            <person name="Liang C."/>
        </authorList>
    </citation>
    <scope>NUCLEOTIDE SEQUENCE [LARGE SCALE GENOMIC DNA]</scope>
    <source>
        <strain evidence="2">cv. G1812</strain>
    </source>
</reference>
<feature type="region of interest" description="Disordered" evidence="1">
    <location>
        <begin position="67"/>
        <end position="122"/>
    </location>
</feature>
<protein>
    <submittedName>
        <fullName evidence="2">Uncharacterized protein</fullName>
    </submittedName>
</protein>
<dbReference type="Proteomes" id="UP000015106">
    <property type="component" value="Chromosome 5"/>
</dbReference>
<evidence type="ECO:0000256" key="1">
    <source>
        <dbReference type="SAM" id="MobiDB-lite"/>
    </source>
</evidence>
<reference evidence="2" key="3">
    <citation type="submission" date="2022-06" db="UniProtKB">
        <authorList>
            <consortium name="EnsemblPlants"/>
        </authorList>
    </citation>
    <scope>IDENTIFICATION</scope>
</reference>
<sequence>MEMICRPTLSGAGYERDDAVHELLGVVAPGLLEEEHVALPIGPVPGRGAAPRAAGHGVVVRAVARGEPVRQPRGHEHPHAPEPLQRRRARRQRVHPRVVRAAHRARARVGPEHPGDHGRGRVLPLHRLAPAEPRVQQYRALDPRAAVVGGRPHEHVVHDVGPRAVAGEEQAGRVAVLADPLVLRRRRPLERGPGVVVGRGERVLRGQAVVDGHREDAGRRGEGVDVVVVRGGVGRLDEEGAAVEVDEDRELRGGFLELGKVEAHGEAGVRVEDDVLGGDAGGLVDSGGEDGRPVKALYPAALVEAEVRRCLEHHRVGVGVHGRGEWRRCLP</sequence>
<organism evidence="2 3">
    <name type="scientific">Triticum urartu</name>
    <name type="common">Red wild einkorn</name>
    <name type="synonym">Crithodium urartu</name>
    <dbReference type="NCBI Taxonomy" id="4572"/>
    <lineage>
        <taxon>Eukaryota</taxon>
        <taxon>Viridiplantae</taxon>
        <taxon>Streptophyta</taxon>
        <taxon>Embryophyta</taxon>
        <taxon>Tracheophyta</taxon>
        <taxon>Spermatophyta</taxon>
        <taxon>Magnoliopsida</taxon>
        <taxon>Liliopsida</taxon>
        <taxon>Poales</taxon>
        <taxon>Poaceae</taxon>
        <taxon>BOP clade</taxon>
        <taxon>Pooideae</taxon>
        <taxon>Triticodae</taxon>
        <taxon>Triticeae</taxon>
        <taxon>Triticinae</taxon>
        <taxon>Triticum</taxon>
    </lineage>
</organism>
<proteinExistence type="predicted"/>
<accession>A0A8R7UIW4</accession>
<keyword evidence="3" id="KW-1185">Reference proteome</keyword>
<name>A0A8R7UIW4_TRIUA</name>
<evidence type="ECO:0000313" key="3">
    <source>
        <dbReference type="Proteomes" id="UP000015106"/>
    </source>
</evidence>
<feature type="compositionally biased region" description="Basic and acidic residues" evidence="1">
    <location>
        <begin position="109"/>
        <end position="119"/>
    </location>
</feature>
<reference evidence="3" key="1">
    <citation type="journal article" date="2013" name="Nature">
        <title>Draft genome of the wheat A-genome progenitor Triticum urartu.</title>
        <authorList>
            <person name="Ling H.Q."/>
            <person name="Zhao S."/>
            <person name="Liu D."/>
            <person name="Wang J."/>
            <person name="Sun H."/>
            <person name="Zhang C."/>
            <person name="Fan H."/>
            <person name="Li D."/>
            <person name="Dong L."/>
            <person name="Tao Y."/>
            <person name="Gao C."/>
            <person name="Wu H."/>
            <person name="Li Y."/>
            <person name="Cui Y."/>
            <person name="Guo X."/>
            <person name="Zheng S."/>
            <person name="Wang B."/>
            <person name="Yu K."/>
            <person name="Liang Q."/>
            <person name="Yang W."/>
            <person name="Lou X."/>
            <person name="Chen J."/>
            <person name="Feng M."/>
            <person name="Jian J."/>
            <person name="Zhang X."/>
            <person name="Luo G."/>
            <person name="Jiang Y."/>
            <person name="Liu J."/>
            <person name="Wang Z."/>
            <person name="Sha Y."/>
            <person name="Zhang B."/>
            <person name="Wu H."/>
            <person name="Tang D."/>
            <person name="Shen Q."/>
            <person name="Xue P."/>
            <person name="Zou S."/>
            <person name="Wang X."/>
            <person name="Liu X."/>
            <person name="Wang F."/>
            <person name="Yang Y."/>
            <person name="An X."/>
            <person name="Dong Z."/>
            <person name="Zhang K."/>
            <person name="Zhang X."/>
            <person name="Luo M.C."/>
            <person name="Dvorak J."/>
            <person name="Tong Y."/>
            <person name="Wang J."/>
            <person name="Yang H."/>
            <person name="Li Z."/>
            <person name="Wang D."/>
            <person name="Zhang A."/>
            <person name="Wang J."/>
        </authorList>
    </citation>
    <scope>NUCLEOTIDE SEQUENCE</scope>
    <source>
        <strain evidence="3">cv. G1812</strain>
    </source>
</reference>
<dbReference type="Gramene" id="TuG1812G0500002723.01.T01">
    <property type="protein sequence ID" value="TuG1812G0500002723.01.T01.cds340187"/>
    <property type="gene ID" value="TuG1812G0500002723.01"/>
</dbReference>